<gene>
    <name evidence="2" type="ORF">SAMN00790413_03562</name>
</gene>
<feature type="domain" description="Calcineurin-like phosphoesterase" evidence="1">
    <location>
        <begin position="14"/>
        <end position="136"/>
    </location>
</feature>
<dbReference type="Gene3D" id="3.60.21.10">
    <property type="match status" value="1"/>
</dbReference>
<dbReference type="PANTHER" id="PTHR42850">
    <property type="entry name" value="METALLOPHOSPHOESTERASE"/>
    <property type="match status" value="1"/>
</dbReference>
<protein>
    <submittedName>
        <fullName evidence="2">Serine/threonine protein phosphatase 1</fullName>
    </submittedName>
</protein>
<evidence type="ECO:0000313" key="2">
    <source>
        <dbReference type="EMBL" id="SMB85836.1"/>
    </source>
</evidence>
<organism evidence="2 3">
    <name type="scientific">Deinococcus hopiensis KR-140</name>
    <dbReference type="NCBI Taxonomy" id="695939"/>
    <lineage>
        <taxon>Bacteria</taxon>
        <taxon>Thermotogati</taxon>
        <taxon>Deinococcota</taxon>
        <taxon>Deinococci</taxon>
        <taxon>Deinococcales</taxon>
        <taxon>Deinococcaceae</taxon>
        <taxon>Deinococcus</taxon>
    </lineage>
</organism>
<dbReference type="GO" id="GO:0016791">
    <property type="term" value="F:phosphatase activity"/>
    <property type="evidence" value="ECO:0007669"/>
    <property type="project" value="TreeGrafter"/>
</dbReference>
<dbReference type="AlphaFoldDB" id="A0A1W1UXP3"/>
<evidence type="ECO:0000313" key="3">
    <source>
        <dbReference type="Proteomes" id="UP000192582"/>
    </source>
</evidence>
<name>A0A1W1UXP3_9DEIO</name>
<dbReference type="SUPFAM" id="SSF56300">
    <property type="entry name" value="Metallo-dependent phosphatases"/>
    <property type="match status" value="1"/>
</dbReference>
<dbReference type="Pfam" id="PF00149">
    <property type="entry name" value="Metallophos"/>
    <property type="match status" value="1"/>
</dbReference>
<dbReference type="RefSeq" id="WP_170928604.1">
    <property type="nucleotide sequence ID" value="NZ_FWWU01000008.1"/>
</dbReference>
<dbReference type="InterPro" id="IPR004843">
    <property type="entry name" value="Calcineurin-like_PHP"/>
</dbReference>
<dbReference type="CDD" id="cd00144">
    <property type="entry name" value="MPP_PPP_family"/>
    <property type="match status" value="1"/>
</dbReference>
<dbReference type="GO" id="GO:0005737">
    <property type="term" value="C:cytoplasm"/>
    <property type="evidence" value="ECO:0007669"/>
    <property type="project" value="TreeGrafter"/>
</dbReference>
<dbReference type="Proteomes" id="UP000192582">
    <property type="component" value="Unassembled WGS sequence"/>
</dbReference>
<reference evidence="2 3" key="1">
    <citation type="submission" date="2017-04" db="EMBL/GenBank/DDBJ databases">
        <authorList>
            <person name="Afonso C.L."/>
            <person name="Miller P.J."/>
            <person name="Scott M.A."/>
            <person name="Spackman E."/>
            <person name="Goraichik I."/>
            <person name="Dimitrov K.M."/>
            <person name="Suarez D.L."/>
            <person name="Swayne D.E."/>
        </authorList>
    </citation>
    <scope>NUCLEOTIDE SEQUENCE [LARGE SCALE GENOMIC DNA]</scope>
    <source>
        <strain evidence="2 3">KR-140</strain>
    </source>
</reference>
<keyword evidence="3" id="KW-1185">Reference proteome</keyword>
<dbReference type="InterPro" id="IPR050126">
    <property type="entry name" value="Ap4A_hydrolase"/>
</dbReference>
<dbReference type="STRING" id="695939.SAMN00790413_03562"/>
<dbReference type="InterPro" id="IPR029052">
    <property type="entry name" value="Metallo-depent_PP-like"/>
</dbReference>
<accession>A0A1W1UXP3</accession>
<dbReference type="EMBL" id="FWWU01000008">
    <property type="protein sequence ID" value="SMB85836.1"/>
    <property type="molecule type" value="Genomic_DNA"/>
</dbReference>
<dbReference type="PANTHER" id="PTHR42850:SF4">
    <property type="entry name" value="ZINC-DEPENDENT ENDOPOLYPHOSPHATASE"/>
    <property type="match status" value="1"/>
</dbReference>
<dbReference type="GO" id="GO:0008803">
    <property type="term" value="F:bis(5'-nucleosyl)-tetraphosphatase (symmetrical) activity"/>
    <property type="evidence" value="ECO:0007669"/>
    <property type="project" value="TreeGrafter"/>
</dbReference>
<proteinExistence type="predicted"/>
<dbReference type="GO" id="GO:0110154">
    <property type="term" value="P:RNA decapping"/>
    <property type="evidence" value="ECO:0007669"/>
    <property type="project" value="TreeGrafter"/>
</dbReference>
<sequence>MTLPSSRLYVKTPVAIGDVHGCLDLLELAVARFPDQSLVFLGDYIDRGPDSRGVLRLVRKLVEAGRAVALMGNHDLWMTEVLLDGQDPTLWYMNGGEQTMQSYEGNWAEAVADAQWMRDRLHPYVTAGNVLFSHAMRPHESDVDAHIWGRPGETPFHPLPEGVKYSVHGHTALQACPFPIGLEDGTIAWFIDTGAVFTGVLCALDTETWTAHLIRRTS</sequence>
<evidence type="ECO:0000259" key="1">
    <source>
        <dbReference type="Pfam" id="PF00149"/>
    </source>
</evidence>